<reference evidence="2" key="1">
    <citation type="submission" date="2014-09" db="EMBL/GenBank/DDBJ databases">
        <authorList>
            <person name="Magalhaes I.L.F."/>
            <person name="Oliveira U."/>
            <person name="Santos F.R."/>
            <person name="Vidigal T.H.D.A."/>
            <person name="Brescovit A.D."/>
            <person name="Santos A.J."/>
        </authorList>
    </citation>
    <scope>NUCLEOTIDE SEQUENCE</scope>
    <source>
        <tissue evidence="2">Shoot tissue taken approximately 20 cm above the soil surface</tissue>
    </source>
</reference>
<dbReference type="EMBL" id="GBRH01191013">
    <property type="protein sequence ID" value="JAE06883.1"/>
    <property type="molecule type" value="Transcribed_RNA"/>
</dbReference>
<accession>A0A0A9FF35</accession>
<evidence type="ECO:0000256" key="1">
    <source>
        <dbReference type="SAM" id="MobiDB-lite"/>
    </source>
</evidence>
<proteinExistence type="predicted"/>
<evidence type="ECO:0000313" key="2">
    <source>
        <dbReference type="EMBL" id="JAE06883.1"/>
    </source>
</evidence>
<name>A0A0A9FF35_ARUDO</name>
<sequence>MVKACTKGGKGLRMEPQKIPKKS</sequence>
<reference evidence="2" key="2">
    <citation type="journal article" date="2015" name="Data Brief">
        <title>Shoot transcriptome of the giant reed, Arundo donax.</title>
        <authorList>
            <person name="Barrero R.A."/>
            <person name="Guerrero F.D."/>
            <person name="Moolhuijzen P."/>
            <person name="Goolsby J.A."/>
            <person name="Tidwell J."/>
            <person name="Bellgard S.E."/>
            <person name="Bellgard M.I."/>
        </authorList>
    </citation>
    <scope>NUCLEOTIDE SEQUENCE</scope>
    <source>
        <tissue evidence="2">Shoot tissue taken approximately 20 cm above the soil surface</tissue>
    </source>
</reference>
<dbReference type="AlphaFoldDB" id="A0A0A9FF35"/>
<feature type="compositionally biased region" description="Basic and acidic residues" evidence="1">
    <location>
        <begin position="12"/>
        <end position="23"/>
    </location>
</feature>
<feature type="region of interest" description="Disordered" evidence="1">
    <location>
        <begin position="1"/>
        <end position="23"/>
    </location>
</feature>
<protein>
    <submittedName>
        <fullName evidence="2">Uncharacterized protein</fullName>
    </submittedName>
</protein>
<organism evidence="2">
    <name type="scientific">Arundo donax</name>
    <name type="common">Giant reed</name>
    <name type="synonym">Donax arundinaceus</name>
    <dbReference type="NCBI Taxonomy" id="35708"/>
    <lineage>
        <taxon>Eukaryota</taxon>
        <taxon>Viridiplantae</taxon>
        <taxon>Streptophyta</taxon>
        <taxon>Embryophyta</taxon>
        <taxon>Tracheophyta</taxon>
        <taxon>Spermatophyta</taxon>
        <taxon>Magnoliopsida</taxon>
        <taxon>Liliopsida</taxon>
        <taxon>Poales</taxon>
        <taxon>Poaceae</taxon>
        <taxon>PACMAD clade</taxon>
        <taxon>Arundinoideae</taxon>
        <taxon>Arundineae</taxon>
        <taxon>Arundo</taxon>
    </lineage>
</organism>